<dbReference type="SMART" id="SM00028">
    <property type="entry name" value="TPR"/>
    <property type="match status" value="6"/>
</dbReference>
<dbReference type="PANTHER" id="PTHR44858:SF1">
    <property type="entry name" value="UDP-N-ACETYLGLUCOSAMINE--PEPTIDE N-ACETYLGLUCOSAMINYLTRANSFERASE SPINDLY-RELATED"/>
    <property type="match status" value="1"/>
</dbReference>
<dbReference type="Pfam" id="PF13432">
    <property type="entry name" value="TPR_16"/>
    <property type="match status" value="2"/>
</dbReference>
<dbReference type="InterPro" id="IPR019734">
    <property type="entry name" value="TPR_rpt"/>
</dbReference>
<dbReference type="InterPro" id="IPR050498">
    <property type="entry name" value="Ycf3"/>
</dbReference>
<evidence type="ECO:0000313" key="5">
    <source>
        <dbReference type="Proteomes" id="UP000325385"/>
    </source>
</evidence>
<protein>
    <recommendedName>
        <fullName evidence="6">Tetratricopeptide repeat protein</fullName>
    </recommendedName>
</protein>
<dbReference type="InterPro" id="IPR011990">
    <property type="entry name" value="TPR-like_helical_dom_sf"/>
</dbReference>
<name>A0A5P6N8Q6_9SPHN</name>
<dbReference type="AlphaFoldDB" id="A0A5P6N8Q6"/>
<dbReference type="PROSITE" id="PS50005">
    <property type="entry name" value="TPR"/>
    <property type="match status" value="2"/>
</dbReference>
<keyword evidence="1" id="KW-0677">Repeat</keyword>
<evidence type="ECO:0000256" key="3">
    <source>
        <dbReference type="PROSITE-ProRule" id="PRU00339"/>
    </source>
</evidence>
<evidence type="ECO:0000256" key="2">
    <source>
        <dbReference type="ARBA" id="ARBA00022803"/>
    </source>
</evidence>
<feature type="repeat" description="TPR" evidence="3">
    <location>
        <begin position="91"/>
        <end position="124"/>
    </location>
</feature>
<evidence type="ECO:0000256" key="1">
    <source>
        <dbReference type="ARBA" id="ARBA00022737"/>
    </source>
</evidence>
<dbReference type="Proteomes" id="UP000325385">
    <property type="component" value="Chromosome"/>
</dbReference>
<dbReference type="Gene3D" id="1.25.40.10">
    <property type="entry name" value="Tetratricopeptide repeat domain"/>
    <property type="match status" value="2"/>
</dbReference>
<keyword evidence="2 3" id="KW-0802">TPR repeat</keyword>
<gene>
    <name evidence="4" type="ORF">D0Y83_03245</name>
</gene>
<accession>A0A5P6N8Q6</accession>
<reference evidence="5" key="1">
    <citation type="submission" date="2018-09" db="EMBL/GenBank/DDBJ databases">
        <title>Nocardia yunnanensis sp. nov., an actinomycete isolated from a soil sample.</title>
        <authorList>
            <person name="Zhang J."/>
        </authorList>
    </citation>
    <scope>NUCLEOTIDE SEQUENCE [LARGE SCALE GENOMIC DNA]</scope>
    <source>
        <strain evidence="5">21-3</strain>
    </source>
</reference>
<evidence type="ECO:0000313" key="4">
    <source>
        <dbReference type="EMBL" id="QFI62391.1"/>
    </source>
</evidence>
<sequence length="294" mass="33330">MVPGWRNGEIEPLIRGSFKSYSRGEQPKRYWASLIWNGAIGLAFTASSFGTLYGNTKPACDDNGNEKELFEAVATCNAMLADHDLDVEKRAELLGDRGRVHHRLGNNHLALLDYSKAIELEPGDSYALFNRALIHRELRDLPNAIKDLDASLALWPENDRAYLERGLANLDYGRFEKAVEDFTLLDNLVPDHPYALANRGLAYAWMDDELNAQDDFRRVGKNQPGWVVVLHGKAVLARNRQKHRESIDYLSQALEIDPDDYFALRLRADAYWEIGEKDLARDDDDRSIALAAED</sequence>
<dbReference type="EMBL" id="CP032228">
    <property type="protein sequence ID" value="QFI62391.1"/>
    <property type="molecule type" value="Genomic_DNA"/>
</dbReference>
<organism evidence="4 5">
    <name type="scientific">Qipengyuania flava</name>
    <dbReference type="NCBI Taxonomy" id="192812"/>
    <lineage>
        <taxon>Bacteria</taxon>
        <taxon>Pseudomonadati</taxon>
        <taxon>Pseudomonadota</taxon>
        <taxon>Alphaproteobacteria</taxon>
        <taxon>Sphingomonadales</taxon>
        <taxon>Erythrobacteraceae</taxon>
        <taxon>Qipengyuania</taxon>
    </lineage>
</organism>
<evidence type="ECO:0008006" key="6">
    <source>
        <dbReference type="Google" id="ProtNLM"/>
    </source>
</evidence>
<proteinExistence type="predicted"/>
<feature type="repeat" description="TPR" evidence="3">
    <location>
        <begin position="159"/>
        <end position="192"/>
    </location>
</feature>
<dbReference type="SUPFAM" id="SSF48452">
    <property type="entry name" value="TPR-like"/>
    <property type="match status" value="1"/>
</dbReference>
<dbReference type="PANTHER" id="PTHR44858">
    <property type="entry name" value="TETRATRICOPEPTIDE REPEAT PROTEIN 6"/>
    <property type="match status" value="1"/>
</dbReference>